<accession>A0ABU8V5M6</accession>
<reference evidence="1 2" key="1">
    <citation type="submission" date="2023-12" db="EMBL/GenBank/DDBJ databases">
        <title>Evaluation and characterization of a potential secondary metabolite violacein from indigenous Chromobacterium amazonense SAM215.</title>
        <authorList>
            <person name="Tarafdar M.R."/>
            <person name="Abedin S.M."/>
            <person name="Atiqua A."/>
            <person name="Saha A."/>
            <person name="Khan S.N."/>
        </authorList>
    </citation>
    <scope>NUCLEOTIDE SEQUENCE [LARGE SCALE GENOMIC DNA]</scope>
    <source>
        <strain evidence="1 2">SAM215</strain>
    </source>
</reference>
<comment type="caution">
    <text evidence="1">The sequence shown here is derived from an EMBL/GenBank/DDBJ whole genome shotgun (WGS) entry which is preliminary data.</text>
</comment>
<evidence type="ECO:0000313" key="2">
    <source>
        <dbReference type="Proteomes" id="UP001224516"/>
    </source>
</evidence>
<dbReference type="EMBL" id="JAVFJF020000048">
    <property type="protein sequence ID" value="MEJ8676484.1"/>
    <property type="molecule type" value="Genomic_DNA"/>
</dbReference>
<sequence length="108" mass="11485">MAKAAISYVMKCRSLLGDPAPLLETQKMISTYKLAAMLALALFSHLASAGIFSKKDASQTADEPKRGRRVLENQALGRALDKKPIGIAVIRRAGDKANDALSSGATIK</sequence>
<protein>
    <recommendedName>
        <fullName evidence="3">ESPR domain-containing protein</fullName>
    </recommendedName>
</protein>
<proteinExistence type="predicted"/>
<keyword evidence="2" id="KW-1185">Reference proteome</keyword>
<organism evidence="1 2">
    <name type="scientific">Chromobacterium amazonense</name>
    <dbReference type="NCBI Taxonomy" id="1382803"/>
    <lineage>
        <taxon>Bacteria</taxon>
        <taxon>Pseudomonadati</taxon>
        <taxon>Pseudomonadota</taxon>
        <taxon>Betaproteobacteria</taxon>
        <taxon>Neisseriales</taxon>
        <taxon>Chromobacteriaceae</taxon>
        <taxon>Chromobacterium</taxon>
    </lineage>
</organism>
<evidence type="ECO:0008006" key="3">
    <source>
        <dbReference type="Google" id="ProtNLM"/>
    </source>
</evidence>
<gene>
    <name evidence="1" type="ORF">QCL97_017270</name>
</gene>
<evidence type="ECO:0000313" key="1">
    <source>
        <dbReference type="EMBL" id="MEJ8676484.1"/>
    </source>
</evidence>
<dbReference type="Proteomes" id="UP001224516">
    <property type="component" value="Unassembled WGS sequence"/>
</dbReference>
<dbReference type="RefSeq" id="WP_307912701.1">
    <property type="nucleotide sequence ID" value="NZ_JAVFJF020000048.1"/>
</dbReference>
<name>A0ABU8V5M6_9NEIS</name>